<keyword evidence="2" id="KW-1185">Reference proteome</keyword>
<accession>A0ACB9ZYL1</accession>
<evidence type="ECO:0000313" key="1">
    <source>
        <dbReference type="EMBL" id="KAI5652366.1"/>
    </source>
</evidence>
<gene>
    <name evidence="1" type="ORF">M9H77_29553</name>
</gene>
<reference evidence="2" key="1">
    <citation type="journal article" date="2023" name="Nat. Plants">
        <title>Single-cell RNA sequencing provides a high-resolution roadmap for understanding the multicellular compartmentation of specialized metabolism.</title>
        <authorList>
            <person name="Sun S."/>
            <person name="Shen X."/>
            <person name="Li Y."/>
            <person name="Li Y."/>
            <person name="Wang S."/>
            <person name="Li R."/>
            <person name="Zhang H."/>
            <person name="Shen G."/>
            <person name="Guo B."/>
            <person name="Wei J."/>
            <person name="Xu J."/>
            <person name="St-Pierre B."/>
            <person name="Chen S."/>
            <person name="Sun C."/>
        </authorList>
    </citation>
    <scope>NUCLEOTIDE SEQUENCE [LARGE SCALE GENOMIC DNA]</scope>
</reference>
<dbReference type="Proteomes" id="UP001060085">
    <property type="component" value="Linkage Group LG07"/>
</dbReference>
<organism evidence="1 2">
    <name type="scientific">Catharanthus roseus</name>
    <name type="common">Madagascar periwinkle</name>
    <name type="synonym">Vinca rosea</name>
    <dbReference type="NCBI Taxonomy" id="4058"/>
    <lineage>
        <taxon>Eukaryota</taxon>
        <taxon>Viridiplantae</taxon>
        <taxon>Streptophyta</taxon>
        <taxon>Embryophyta</taxon>
        <taxon>Tracheophyta</taxon>
        <taxon>Spermatophyta</taxon>
        <taxon>Magnoliopsida</taxon>
        <taxon>eudicotyledons</taxon>
        <taxon>Gunneridae</taxon>
        <taxon>Pentapetalae</taxon>
        <taxon>asterids</taxon>
        <taxon>lamiids</taxon>
        <taxon>Gentianales</taxon>
        <taxon>Apocynaceae</taxon>
        <taxon>Rauvolfioideae</taxon>
        <taxon>Vinceae</taxon>
        <taxon>Catharanthinae</taxon>
        <taxon>Catharanthus</taxon>
    </lineage>
</organism>
<protein>
    <submittedName>
        <fullName evidence="1">Uncharacterized protein</fullName>
    </submittedName>
</protein>
<proteinExistence type="predicted"/>
<comment type="caution">
    <text evidence="1">The sequence shown here is derived from an EMBL/GenBank/DDBJ whole genome shotgun (WGS) entry which is preliminary data.</text>
</comment>
<name>A0ACB9ZYL1_CATRO</name>
<dbReference type="EMBL" id="CM044707">
    <property type="protein sequence ID" value="KAI5652366.1"/>
    <property type="molecule type" value="Genomic_DNA"/>
</dbReference>
<sequence length="171" mass="19746">MKAKTYLIINRYQRSRTADPIYHHDPAQAAKLTDEQLQQTEQFIKSHVPPRNMTIFSRTRRCAQKIYNVVAKIKNNRMQGRNTVKEVLCLSAQRGYKVFYRNRQESNMGSPTNQALICYICYGKWGFKPESPKSCTVSITPHRLSSDPISDGCPAVYFHFYNLTWDTAGCV</sequence>
<evidence type="ECO:0000313" key="2">
    <source>
        <dbReference type="Proteomes" id="UP001060085"/>
    </source>
</evidence>